<reference evidence="2 4" key="3">
    <citation type="submission" date="2020-09" db="EMBL/GenBank/DDBJ databases">
        <title>Complete, closed and curated genome sequences of Photobacterium damselae subsp. piscicida isolates from Australia indicate localised evolution and additional plasmid-borne pathogenicity mechanisms.</title>
        <authorList>
            <person name="Baseggio L."/>
            <person name="Silayeva O."/>
            <person name="Buller N."/>
            <person name="Landos M."/>
            <person name="Engelstaedter J."/>
            <person name="Barnes A.C."/>
        </authorList>
    </citation>
    <scope>NUCLEOTIDE SEQUENCE [LARGE SCALE GENOMIC DNA]</scope>
    <source>
        <strain evidence="2 4">AS-16-0540-1</strain>
    </source>
</reference>
<dbReference type="Proteomes" id="UP000516656">
    <property type="component" value="Chromosome 2"/>
</dbReference>
<sequence>MRSTDERTLVGYQSTKILGGLTLLQSSSSIEHMYEYLPQEHLMWEHFSASYERSVNKERLSKLITYYQRNIISNTPFEMPYISLVVYGNARENLLSNNVASLQYEKERSAVVDGFLTISALSSLLDRTDPFTGKLLGKSTLSEEQKATLASLDIRFHIYYGQDKQVDEKIISRLFFDINAIDSKVYSQHITTHVQDSPLNMGAKKLAKELKLESLGGMSELNKITKSDSYVTTHSTLTSMILTCIAGKGARITKQLPTHLPDKTLITEQIVENGLSKLVPLMRGWLSSLENKFRQNNNGFHRSMQVWQALGVIAYELTRDEILSENELFAAGQNLGRLNYDKNAEHWGDCEAFKRDTSGKSWINATGGGRTFRDKVALYFLANLRENHF</sequence>
<reference evidence="1" key="1">
    <citation type="journal article" date="2017" name="Genome Announc.">
        <title>Whole-Genome Sequence of Photobacterium damselae subsp. piscicida Strain 91-197, Isolated from Hybrid Striped Bass (Morone sp.) in the United States.</title>
        <authorList>
            <person name="Teru Y."/>
            <person name="Hikima J."/>
            <person name="Kono T."/>
            <person name="Sakai M."/>
            <person name="Takano T."/>
            <person name="Hawke J.P."/>
            <person name="Takeyama H."/>
            <person name="Aoki T."/>
        </authorList>
    </citation>
    <scope>NUCLEOTIDE SEQUENCE</scope>
    <source>
        <strain evidence="1">91-197</strain>
    </source>
</reference>
<evidence type="ECO:0000313" key="4">
    <source>
        <dbReference type="Proteomes" id="UP000516656"/>
    </source>
</evidence>
<dbReference type="AlphaFoldDB" id="A0A1V1VGA9"/>
<evidence type="ECO:0000313" key="1">
    <source>
        <dbReference type="EMBL" id="BAX54681.1"/>
    </source>
</evidence>
<evidence type="ECO:0008006" key="5">
    <source>
        <dbReference type="Google" id="ProtNLM"/>
    </source>
</evidence>
<dbReference type="Proteomes" id="UP000218676">
    <property type="component" value="Chromosome 2"/>
</dbReference>
<reference evidence="3" key="2">
    <citation type="submission" date="2017-05" db="EMBL/GenBank/DDBJ databases">
        <title>Whole genome sequence of fish pathogenic bacteria, Photobacterium damselae subsp. piscicida, strain 91-197, isolated from hybrid striped bass (Morone sp.) in USA.</title>
        <authorList>
            <person name="Teru Y."/>
            <person name="Hikima J."/>
            <person name="Kono T."/>
            <person name="Sakai M."/>
            <person name="Takano T."/>
            <person name="Hawke J.P."/>
            <person name="Takeyama H."/>
            <person name="Aoki T."/>
        </authorList>
    </citation>
    <scope>NUCLEOTIDE SEQUENCE [LARGE SCALE GENOMIC DNA]</scope>
    <source>
        <strain evidence="3">91-197</strain>
    </source>
</reference>
<gene>
    <name evidence="2" type="ORF">IC627_18190</name>
    <name evidence="1" type="ORF">PDPUS_2_00095</name>
</gene>
<protein>
    <recommendedName>
        <fullName evidence="5">DGQHR domain-containing protein</fullName>
    </recommendedName>
</protein>
<proteinExistence type="predicted"/>
<name>A0A1V1VGA9_PHODP</name>
<evidence type="ECO:0000313" key="3">
    <source>
        <dbReference type="Proteomes" id="UP000218676"/>
    </source>
</evidence>
<dbReference type="EMBL" id="CP061855">
    <property type="protein sequence ID" value="QOD58729.1"/>
    <property type="molecule type" value="Genomic_DNA"/>
</dbReference>
<accession>A0A1V1VGA9</accession>
<organism evidence="2 4">
    <name type="scientific">Photobacterium damsela subsp. piscicida</name>
    <name type="common">Pasteurella piscicida</name>
    <dbReference type="NCBI Taxonomy" id="38294"/>
    <lineage>
        <taxon>Bacteria</taxon>
        <taxon>Pseudomonadati</taxon>
        <taxon>Pseudomonadota</taxon>
        <taxon>Gammaproteobacteria</taxon>
        <taxon>Vibrionales</taxon>
        <taxon>Vibrionaceae</taxon>
        <taxon>Photobacterium</taxon>
    </lineage>
</organism>
<evidence type="ECO:0000313" key="2">
    <source>
        <dbReference type="EMBL" id="QOD58729.1"/>
    </source>
</evidence>
<dbReference type="EMBL" id="AP018046">
    <property type="protein sequence ID" value="BAX54681.1"/>
    <property type="molecule type" value="Genomic_DNA"/>
</dbReference>